<sequence length="339" mass="36279">MPGNLFLPIDIDRGANSIDDGQRPWAHEDVHPWYNNAGILLHLVEPDPTGELPQDGYQTRVGADTTVKVTVKNKGSQPMNGVEVQAWVFPPGIGVMRPGLAIRSFVSDGAAVVPAGGVTQFTLVQNWKPDQTELDRSSDGHVCLVANCFQNDTVQNPEGHLAPLDGDHSDLHPDTNQHQGQLNIMLLPAPRVTRKLPKKVPTTTYPPPGGEQAFTVSAAHVTTKPSSVQLSVLAKHPGVVATEAGLARGELSLTTSNGPVPITVGTEPPGFELTPGLVPGLDTRFRFDVDRPDRVETDLAVQLPDDPEVGSLHTFDLGLFDERGGLVGSGLRVMILVTE</sequence>
<accession>A0A2P2GFT4</accession>
<evidence type="ECO:0000313" key="2">
    <source>
        <dbReference type="Proteomes" id="UP000265325"/>
    </source>
</evidence>
<dbReference type="AlphaFoldDB" id="A0A2P2GFT4"/>
<comment type="caution">
    <text evidence="1">The sequence shown here is derived from an EMBL/GenBank/DDBJ whole genome shotgun (WGS) entry which is preliminary data.</text>
</comment>
<evidence type="ECO:0000313" key="1">
    <source>
        <dbReference type="EMBL" id="KKZ70372.1"/>
    </source>
</evidence>
<dbReference type="OrthoDB" id="4128103at2"/>
<reference evidence="1 2" key="1">
    <citation type="submission" date="2015-05" db="EMBL/GenBank/DDBJ databases">
        <title>Draft Genome assembly of Streptomyces showdoensis.</title>
        <authorList>
            <person name="Thapa K.K."/>
            <person name="Metsa-Ketela M."/>
        </authorList>
    </citation>
    <scope>NUCLEOTIDE SEQUENCE [LARGE SCALE GENOMIC DNA]</scope>
    <source>
        <strain evidence="1 2">ATCC 15227</strain>
    </source>
</reference>
<dbReference type="RefSeq" id="WP_046911033.1">
    <property type="nucleotide sequence ID" value="NZ_BAAAXG010000012.1"/>
</dbReference>
<gene>
    <name evidence="1" type="ORF">VO63_29075</name>
</gene>
<protein>
    <submittedName>
        <fullName evidence="1">Uncharacterized protein</fullName>
    </submittedName>
</protein>
<dbReference type="Proteomes" id="UP000265325">
    <property type="component" value="Unassembled WGS sequence"/>
</dbReference>
<keyword evidence="2" id="KW-1185">Reference proteome</keyword>
<name>A0A2P2GFT4_STREW</name>
<dbReference type="EMBL" id="LAQS01000060">
    <property type="protein sequence ID" value="KKZ70372.1"/>
    <property type="molecule type" value="Genomic_DNA"/>
</dbReference>
<proteinExistence type="predicted"/>
<organism evidence="1 2">
    <name type="scientific">Streptomyces showdoensis</name>
    <dbReference type="NCBI Taxonomy" id="68268"/>
    <lineage>
        <taxon>Bacteria</taxon>
        <taxon>Bacillati</taxon>
        <taxon>Actinomycetota</taxon>
        <taxon>Actinomycetes</taxon>
        <taxon>Kitasatosporales</taxon>
        <taxon>Streptomycetaceae</taxon>
        <taxon>Streptomyces</taxon>
    </lineage>
</organism>